<dbReference type="AlphaFoldDB" id="A0A3S5CCY6"/>
<accession>A0A3S5CCY6</accession>
<evidence type="ECO:0000313" key="2">
    <source>
        <dbReference type="Proteomes" id="UP000784294"/>
    </source>
</evidence>
<dbReference type="OrthoDB" id="49016at2759"/>
<sequence length="190" mass="20855">MRRAHVCLIIRLSAKLFNLQSVDRNEIFLLDNGELLLLLVGCGPDVPSTAAQPQSSTVLQALLGIRSPSDLPPKGGPIGLPCRPALLAASTYDGGGTNISDASPLIKLGDSQVIDSRPTSHLDQISRRRLHSLVDLLQRRRPISNCLVCMRHDAPMGLRTRFLSALVEDKTEAAPSYREFLQMIRRTLKL</sequence>
<protein>
    <submittedName>
        <fullName evidence="1">Uncharacterized protein</fullName>
    </submittedName>
</protein>
<organism evidence="1 2">
    <name type="scientific">Protopolystoma xenopodis</name>
    <dbReference type="NCBI Taxonomy" id="117903"/>
    <lineage>
        <taxon>Eukaryota</taxon>
        <taxon>Metazoa</taxon>
        <taxon>Spiralia</taxon>
        <taxon>Lophotrochozoa</taxon>
        <taxon>Platyhelminthes</taxon>
        <taxon>Monogenea</taxon>
        <taxon>Polyopisthocotylea</taxon>
        <taxon>Polystomatidea</taxon>
        <taxon>Polystomatidae</taxon>
        <taxon>Protopolystoma</taxon>
    </lineage>
</organism>
<proteinExistence type="predicted"/>
<dbReference type="EMBL" id="CAAALY010010037">
    <property type="protein sequence ID" value="VEL10823.1"/>
    <property type="molecule type" value="Genomic_DNA"/>
</dbReference>
<keyword evidence="2" id="KW-1185">Reference proteome</keyword>
<dbReference type="Proteomes" id="UP000784294">
    <property type="component" value="Unassembled WGS sequence"/>
</dbReference>
<dbReference type="Gene3D" id="3.40.20.10">
    <property type="entry name" value="Severin"/>
    <property type="match status" value="1"/>
</dbReference>
<gene>
    <name evidence="1" type="ORF">PXEA_LOCUS4263</name>
</gene>
<dbReference type="InterPro" id="IPR036180">
    <property type="entry name" value="Gelsolin-like_dom_sf"/>
</dbReference>
<reference evidence="1" key="1">
    <citation type="submission" date="2018-11" db="EMBL/GenBank/DDBJ databases">
        <authorList>
            <consortium name="Pathogen Informatics"/>
        </authorList>
    </citation>
    <scope>NUCLEOTIDE SEQUENCE</scope>
</reference>
<dbReference type="InterPro" id="IPR029006">
    <property type="entry name" value="ADF-H/Gelsolin-like_dom_sf"/>
</dbReference>
<evidence type="ECO:0000313" key="1">
    <source>
        <dbReference type="EMBL" id="VEL10823.1"/>
    </source>
</evidence>
<dbReference type="SUPFAM" id="SSF82754">
    <property type="entry name" value="C-terminal, gelsolin-like domain of Sec23/24"/>
    <property type="match status" value="1"/>
</dbReference>
<comment type="caution">
    <text evidence="1">The sequence shown here is derived from an EMBL/GenBank/DDBJ whole genome shotgun (WGS) entry which is preliminary data.</text>
</comment>
<name>A0A3S5CCY6_9PLAT</name>